<organism evidence="1 2">
    <name type="scientific">Haemaphysalis longicornis</name>
    <name type="common">Bush tick</name>
    <dbReference type="NCBI Taxonomy" id="44386"/>
    <lineage>
        <taxon>Eukaryota</taxon>
        <taxon>Metazoa</taxon>
        <taxon>Ecdysozoa</taxon>
        <taxon>Arthropoda</taxon>
        <taxon>Chelicerata</taxon>
        <taxon>Arachnida</taxon>
        <taxon>Acari</taxon>
        <taxon>Parasitiformes</taxon>
        <taxon>Ixodida</taxon>
        <taxon>Ixodoidea</taxon>
        <taxon>Ixodidae</taxon>
        <taxon>Haemaphysalinae</taxon>
        <taxon>Haemaphysalis</taxon>
    </lineage>
</organism>
<dbReference type="Proteomes" id="UP000821853">
    <property type="component" value="Unassembled WGS sequence"/>
</dbReference>
<dbReference type="GO" id="GO:0030203">
    <property type="term" value="P:glycosaminoglycan metabolic process"/>
    <property type="evidence" value="ECO:0007669"/>
    <property type="project" value="TreeGrafter"/>
</dbReference>
<dbReference type="GO" id="GO:0005975">
    <property type="term" value="P:carbohydrate metabolic process"/>
    <property type="evidence" value="ECO:0007669"/>
    <property type="project" value="InterPro"/>
</dbReference>
<protein>
    <submittedName>
        <fullName evidence="1">Uncharacterized protein</fullName>
    </submittedName>
</protein>
<dbReference type="SUPFAM" id="SSF51445">
    <property type="entry name" value="(Trans)glycosidases"/>
    <property type="match status" value="1"/>
</dbReference>
<gene>
    <name evidence="1" type="ORF">HPB48_009301</name>
</gene>
<reference evidence="1 2" key="1">
    <citation type="journal article" date="2020" name="Cell">
        <title>Large-Scale Comparative Analyses of Tick Genomes Elucidate Their Genetic Diversity and Vector Capacities.</title>
        <authorList>
            <consortium name="Tick Genome and Microbiome Consortium (TIGMIC)"/>
            <person name="Jia N."/>
            <person name="Wang J."/>
            <person name="Shi W."/>
            <person name="Du L."/>
            <person name="Sun Y."/>
            <person name="Zhan W."/>
            <person name="Jiang J.F."/>
            <person name="Wang Q."/>
            <person name="Zhang B."/>
            <person name="Ji P."/>
            <person name="Bell-Sakyi L."/>
            <person name="Cui X.M."/>
            <person name="Yuan T.T."/>
            <person name="Jiang B.G."/>
            <person name="Yang W.F."/>
            <person name="Lam T.T."/>
            <person name="Chang Q.C."/>
            <person name="Ding S.J."/>
            <person name="Wang X.J."/>
            <person name="Zhu J.G."/>
            <person name="Ruan X.D."/>
            <person name="Zhao L."/>
            <person name="Wei J.T."/>
            <person name="Ye R.Z."/>
            <person name="Que T.C."/>
            <person name="Du C.H."/>
            <person name="Zhou Y.H."/>
            <person name="Cheng J.X."/>
            <person name="Dai P.F."/>
            <person name="Guo W.B."/>
            <person name="Han X.H."/>
            <person name="Huang E.J."/>
            <person name="Li L.F."/>
            <person name="Wei W."/>
            <person name="Gao Y.C."/>
            <person name="Liu J.Z."/>
            <person name="Shao H.Z."/>
            <person name="Wang X."/>
            <person name="Wang C.C."/>
            <person name="Yang T.C."/>
            <person name="Huo Q.B."/>
            <person name="Li W."/>
            <person name="Chen H.Y."/>
            <person name="Chen S.E."/>
            <person name="Zhou L.G."/>
            <person name="Ni X.B."/>
            <person name="Tian J.H."/>
            <person name="Sheng Y."/>
            <person name="Liu T."/>
            <person name="Pan Y.S."/>
            <person name="Xia L.Y."/>
            <person name="Li J."/>
            <person name="Zhao F."/>
            <person name="Cao W.C."/>
        </authorList>
    </citation>
    <scope>NUCLEOTIDE SEQUENCE [LARGE SCALE GENOMIC DNA]</scope>
    <source>
        <strain evidence="1">HaeL-2018</strain>
    </source>
</reference>
<evidence type="ECO:0000313" key="2">
    <source>
        <dbReference type="Proteomes" id="UP000821853"/>
    </source>
</evidence>
<dbReference type="PANTHER" id="PTHR22600">
    <property type="entry name" value="BETA-HEXOSAMINIDASE"/>
    <property type="match status" value="1"/>
</dbReference>
<name>A0A9J6FS94_HAELO</name>
<dbReference type="GO" id="GO:0006689">
    <property type="term" value="P:ganglioside catabolic process"/>
    <property type="evidence" value="ECO:0007669"/>
    <property type="project" value="TreeGrafter"/>
</dbReference>
<accession>A0A9J6FS94</accession>
<keyword evidence="2" id="KW-1185">Reference proteome</keyword>
<dbReference type="GO" id="GO:0004563">
    <property type="term" value="F:beta-N-acetylhexosaminidase activity"/>
    <property type="evidence" value="ECO:0007669"/>
    <property type="project" value="InterPro"/>
</dbReference>
<evidence type="ECO:0000313" key="1">
    <source>
        <dbReference type="EMBL" id="KAH9364980.1"/>
    </source>
</evidence>
<dbReference type="Gene3D" id="3.20.20.80">
    <property type="entry name" value="Glycosidases"/>
    <property type="match status" value="1"/>
</dbReference>
<comment type="caution">
    <text evidence="1">The sequence shown here is derived from an EMBL/GenBank/DDBJ whole genome shotgun (WGS) entry which is preliminary data.</text>
</comment>
<dbReference type="VEuPathDB" id="VectorBase:HLOH_042388"/>
<dbReference type="EMBL" id="JABSTR010000003">
    <property type="protein sequence ID" value="KAH9364980.1"/>
    <property type="molecule type" value="Genomic_DNA"/>
</dbReference>
<dbReference type="OrthoDB" id="428480at2759"/>
<dbReference type="PANTHER" id="PTHR22600:SF21">
    <property type="entry name" value="BETA-HEXOSAMINIDASE A"/>
    <property type="match status" value="1"/>
</dbReference>
<dbReference type="AlphaFoldDB" id="A0A9J6FS94"/>
<sequence length="59" mass="6809">MPKEAVVQVWRQSHDSELKAVTEAGFRALLSSCWYLDLIGYGPDWKTYYACDPHDFQGK</sequence>
<dbReference type="GO" id="GO:0005764">
    <property type="term" value="C:lysosome"/>
    <property type="evidence" value="ECO:0007669"/>
    <property type="project" value="TreeGrafter"/>
</dbReference>
<proteinExistence type="predicted"/>
<dbReference type="InterPro" id="IPR017853">
    <property type="entry name" value="GH"/>
</dbReference>
<dbReference type="GO" id="GO:0016020">
    <property type="term" value="C:membrane"/>
    <property type="evidence" value="ECO:0007669"/>
    <property type="project" value="TreeGrafter"/>
</dbReference>
<dbReference type="InterPro" id="IPR025705">
    <property type="entry name" value="Beta_hexosaminidase_sua/sub"/>
</dbReference>